<sequence length="82" mass="9161">MTTQTAAPERQKILEGTGPVSDRIGVTPEMLREIARESGLYIQRKRTGPLLWTVELEAQIVRYITTTYRGPSAPVDESDPFA</sequence>
<evidence type="ECO:0000313" key="2">
    <source>
        <dbReference type="EMBL" id="MBP2319606.1"/>
    </source>
</evidence>
<accession>A0ABS4T557</accession>
<organism evidence="2 3">
    <name type="scientific">Nesterenkonia lacusekhoensis</name>
    <dbReference type="NCBI Taxonomy" id="150832"/>
    <lineage>
        <taxon>Bacteria</taxon>
        <taxon>Bacillati</taxon>
        <taxon>Actinomycetota</taxon>
        <taxon>Actinomycetes</taxon>
        <taxon>Micrococcales</taxon>
        <taxon>Micrococcaceae</taxon>
        <taxon>Nesterenkonia</taxon>
    </lineage>
</organism>
<reference evidence="2 3" key="1">
    <citation type="submission" date="2021-03" db="EMBL/GenBank/DDBJ databases">
        <title>Sequencing the genomes of 1000 actinobacteria strains.</title>
        <authorList>
            <person name="Klenk H.-P."/>
        </authorList>
    </citation>
    <scope>NUCLEOTIDE SEQUENCE [LARGE SCALE GENOMIC DNA]</scope>
    <source>
        <strain evidence="2 3">DSM 12544</strain>
    </source>
</reference>
<comment type="caution">
    <text evidence="2">The sequence shown here is derived from an EMBL/GenBank/DDBJ whole genome shotgun (WGS) entry which is preliminary data.</text>
</comment>
<gene>
    <name evidence="2" type="ORF">JOF45_002689</name>
</gene>
<protein>
    <submittedName>
        <fullName evidence="2">Uncharacterized protein</fullName>
    </submittedName>
</protein>
<evidence type="ECO:0000313" key="3">
    <source>
        <dbReference type="Proteomes" id="UP001519331"/>
    </source>
</evidence>
<feature type="region of interest" description="Disordered" evidence="1">
    <location>
        <begin position="1"/>
        <end position="21"/>
    </location>
</feature>
<proteinExistence type="predicted"/>
<dbReference type="EMBL" id="JAGINX010000002">
    <property type="protein sequence ID" value="MBP2319606.1"/>
    <property type="molecule type" value="Genomic_DNA"/>
</dbReference>
<keyword evidence="3" id="KW-1185">Reference proteome</keyword>
<dbReference type="RefSeq" id="WP_210051565.1">
    <property type="nucleotide sequence ID" value="NZ_JAGINX010000002.1"/>
</dbReference>
<evidence type="ECO:0000256" key="1">
    <source>
        <dbReference type="SAM" id="MobiDB-lite"/>
    </source>
</evidence>
<dbReference type="Proteomes" id="UP001519331">
    <property type="component" value="Unassembled WGS sequence"/>
</dbReference>
<name>A0ABS4T557_9MICC</name>